<gene>
    <name evidence="2" type="ORF">ACFOUW_22635</name>
</gene>
<dbReference type="Gene3D" id="2.40.30.20">
    <property type="match status" value="1"/>
</dbReference>
<dbReference type="EMBL" id="JBHRZH010000020">
    <property type="protein sequence ID" value="MFC3763652.1"/>
    <property type="molecule type" value="Genomic_DNA"/>
</dbReference>
<dbReference type="InterPro" id="IPR012334">
    <property type="entry name" value="Pectin_lyas_fold"/>
</dbReference>
<keyword evidence="3" id="KW-1185">Reference proteome</keyword>
<dbReference type="Proteomes" id="UP001595699">
    <property type="component" value="Unassembled WGS sequence"/>
</dbReference>
<dbReference type="Gene3D" id="2.160.20.10">
    <property type="entry name" value="Single-stranded right-handed beta-helix, Pectin lyase-like"/>
    <property type="match status" value="1"/>
</dbReference>
<name>A0ABV7YF03_9ACTN</name>
<protein>
    <submittedName>
        <fullName evidence="2">Uncharacterized protein</fullName>
    </submittedName>
</protein>
<feature type="region of interest" description="Disordered" evidence="1">
    <location>
        <begin position="875"/>
        <end position="894"/>
    </location>
</feature>
<sequence length="894" mass="95237">MRIKRRTVLQGSVGLAAVAGLEQRMTRSYFVDSVHGDDANRGTREDRAFATLTRALAELRNGDTLNLKRGSVFRTPLDLTGRAAGTTVQAYGNGPDPVVDLLATCLGAAADWTATGTNVWSRTLPVPPGGWSGFLLVLDGRAGNYIKPATAFVLAPGDYHFLPATSTLTVYAEQNPAEAYASLQYVPQNLGARNDIGLLMGPPDDPRGASAAKGCTVKNLVIQGARRNIQLRADATLVDVTAQFSATTNIQLNYEGTYRLTRVKALDAGSSLLSGEHCLLVAGNGSTNVRGTVADWTDEGNGAWSRSLSGLGSPAGNHNVRDWLDFPSRRYVSPRRTLAEVTGPEHWHVAGDQLSVYATGNPATTYTVLLGGRFERMRVTLTDCELDHAGEDAFQVGGNTHPTSRIDVVRSRISRGFENAVDLKSANVSFTDSWIWHDSPAPSSALGPTITIQGHTRDVDYAGCAISCALPTKGTMDVQEFVPRITSERTLWYARNQAATGVVLSHYNGQRHRYAFDLFYNDSREAQGLPVVAISGDHDFTHCAFHSSSTNGTVRGLSFRGNSTLAANCKAVTVDSSVVVEGHYVATIQWDGSEVYLGSGARFLFGGLTGESAAFNGVWSVRDAWYAYNGTSGTRSFSTFLVPVSAAPPASADLTGLTMRYWARLLRLRGCVIAGKTELVRIDADLGAPGAAFPIDWDEVVPAPLDANYWAQRASSTQRLVTAVRDGVQRHYSSAQVVADAPVPGNLVADTAGKWGGSRNRYDATPTDSQHAFDEPEITAIVVSNGTATVTCPGHGLRRGGKVIVTGVATPAKGLEGAFFVAGVIDADTFTYRAVRGTPDGPATLAGARAVTGRVKQTSAAYHSAPAYDLAPGQRDLQGNRVPRAGRHFGPVTG</sequence>
<dbReference type="SUPFAM" id="SSF51126">
    <property type="entry name" value="Pectin lyase-like"/>
    <property type="match status" value="1"/>
</dbReference>
<evidence type="ECO:0000256" key="1">
    <source>
        <dbReference type="SAM" id="MobiDB-lite"/>
    </source>
</evidence>
<evidence type="ECO:0000313" key="3">
    <source>
        <dbReference type="Proteomes" id="UP001595699"/>
    </source>
</evidence>
<accession>A0ABV7YF03</accession>
<comment type="caution">
    <text evidence="2">The sequence shown here is derived from an EMBL/GenBank/DDBJ whole genome shotgun (WGS) entry which is preliminary data.</text>
</comment>
<reference evidence="3" key="1">
    <citation type="journal article" date="2019" name="Int. J. Syst. Evol. Microbiol.">
        <title>The Global Catalogue of Microorganisms (GCM) 10K type strain sequencing project: providing services to taxonomists for standard genome sequencing and annotation.</title>
        <authorList>
            <consortium name="The Broad Institute Genomics Platform"/>
            <consortium name="The Broad Institute Genome Sequencing Center for Infectious Disease"/>
            <person name="Wu L."/>
            <person name="Ma J."/>
        </authorList>
    </citation>
    <scope>NUCLEOTIDE SEQUENCE [LARGE SCALE GENOMIC DNA]</scope>
    <source>
        <strain evidence="3">CGMCC 4.7241</strain>
    </source>
</reference>
<organism evidence="2 3">
    <name type="scientific">Tenggerimyces flavus</name>
    <dbReference type="NCBI Taxonomy" id="1708749"/>
    <lineage>
        <taxon>Bacteria</taxon>
        <taxon>Bacillati</taxon>
        <taxon>Actinomycetota</taxon>
        <taxon>Actinomycetes</taxon>
        <taxon>Propionibacteriales</taxon>
        <taxon>Nocardioidaceae</taxon>
        <taxon>Tenggerimyces</taxon>
    </lineage>
</organism>
<dbReference type="InterPro" id="IPR011050">
    <property type="entry name" value="Pectin_lyase_fold/virulence"/>
</dbReference>
<evidence type="ECO:0000313" key="2">
    <source>
        <dbReference type="EMBL" id="MFC3763652.1"/>
    </source>
</evidence>
<dbReference type="RefSeq" id="WP_205118528.1">
    <property type="nucleotide sequence ID" value="NZ_JAFBCM010000001.1"/>
</dbReference>
<dbReference type="InterPro" id="IPR023366">
    <property type="entry name" value="ATP_synth_asu-like_sf"/>
</dbReference>
<proteinExistence type="predicted"/>